<feature type="region of interest" description="Disordered" evidence="1">
    <location>
        <begin position="71"/>
        <end position="98"/>
    </location>
</feature>
<name>A0A376U799_ECOLX</name>
<evidence type="ECO:0000313" key="3">
    <source>
        <dbReference type="Proteomes" id="UP000254079"/>
    </source>
</evidence>
<dbReference type="AlphaFoldDB" id="A0A376U799"/>
<accession>A0A376U799</accession>
<dbReference type="Proteomes" id="UP000254079">
    <property type="component" value="Unassembled WGS sequence"/>
</dbReference>
<evidence type="ECO:0000313" key="2">
    <source>
        <dbReference type="EMBL" id="STI85444.1"/>
    </source>
</evidence>
<dbReference type="EMBL" id="UGCP01000002">
    <property type="protein sequence ID" value="STI85444.1"/>
    <property type="molecule type" value="Genomic_DNA"/>
</dbReference>
<protein>
    <submittedName>
        <fullName evidence="2">Capsid protein of prophage</fullName>
    </submittedName>
</protein>
<gene>
    <name evidence="2" type="ORF">NCTC8622_04540</name>
</gene>
<evidence type="ECO:0000256" key="1">
    <source>
        <dbReference type="SAM" id="MobiDB-lite"/>
    </source>
</evidence>
<sequence>MGNRFLRAGVEVDRYGRAVAYHICEDDFPFSGSGRWNGSRVNFPPGVRPCCIFRAGGGRADPWGQSVLQRNGTAEDARFPAGNTASVGHSEGDVCSDD</sequence>
<reference evidence="2 3" key="1">
    <citation type="submission" date="2018-06" db="EMBL/GenBank/DDBJ databases">
        <authorList>
            <consortium name="Pathogen Informatics"/>
            <person name="Doyle S."/>
        </authorList>
    </citation>
    <scope>NUCLEOTIDE SEQUENCE [LARGE SCALE GENOMIC DNA]</scope>
    <source>
        <strain evidence="2 3">NCTC8622</strain>
    </source>
</reference>
<proteinExistence type="predicted"/>
<organism evidence="2 3">
    <name type="scientific">Escherichia coli</name>
    <dbReference type="NCBI Taxonomy" id="562"/>
    <lineage>
        <taxon>Bacteria</taxon>
        <taxon>Pseudomonadati</taxon>
        <taxon>Pseudomonadota</taxon>
        <taxon>Gammaproteobacteria</taxon>
        <taxon>Enterobacterales</taxon>
        <taxon>Enterobacteriaceae</taxon>
        <taxon>Escherichia</taxon>
    </lineage>
</organism>